<dbReference type="Proteomes" id="UP001216150">
    <property type="component" value="Unassembled WGS sequence"/>
</dbReference>
<dbReference type="PANTHER" id="PTHR10908">
    <property type="entry name" value="SEROTONIN N-ACETYLTRANSFERASE"/>
    <property type="match status" value="1"/>
</dbReference>
<proteinExistence type="predicted"/>
<dbReference type="CDD" id="cd04301">
    <property type="entry name" value="NAT_SF"/>
    <property type="match status" value="1"/>
</dbReference>
<evidence type="ECO:0000256" key="1">
    <source>
        <dbReference type="ARBA" id="ARBA00022679"/>
    </source>
</evidence>
<keyword evidence="5" id="KW-1185">Reference proteome</keyword>
<organism evidence="4 5">
    <name type="scientific">Penicillium hetheringtonii</name>
    <dbReference type="NCBI Taxonomy" id="911720"/>
    <lineage>
        <taxon>Eukaryota</taxon>
        <taxon>Fungi</taxon>
        <taxon>Dikarya</taxon>
        <taxon>Ascomycota</taxon>
        <taxon>Pezizomycotina</taxon>
        <taxon>Eurotiomycetes</taxon>
        <taxon>Eurotiomycetidae</taxon>
        <taxon>Eurotiales</taxon>
        <taxon>Aspergillaceae</taxon>
        <taxon>Penicillium</taxon>
    </lineage>
</organism>
<sequence length="206" mass="22909">MDPTSPRPFPVLSGREAYVRPLSVQDVKSCTTVESAFPAHERCSEEKFCYRLSHIPDLCLGLFVKEQNDRLIGHVIANRTSTQSITEGSMEMPENWRSLTPNDVVKVHGEVIGNDPNGTTIAIHSVVIIPEFQGKGVGKELVKAYIKYIRDVNIPGDRLLLIAHGHLIKFYESTGFKNQGRSECQFAGGGWFDLVSPILEIKVVNC</sequence>
<gene>
    <name evidence="4" type="ORF">N7450_009673</name>
</gene>
<dbReference type="PROSITE" id="PS51186">
    <property type="entry name" value="GNAT"/>
    <property type="match status" value="1"/>
</dbReference>
<dbReference type="GO" id="GO:0005737">
    <property type="term" value="C:cytoplasm"/>
    <property type="evidence" value="ECO:0007669"/>
    <property type="project" value="TreeGrafter"/>
</dbReference>
<feature type="domain" description="N-acetyltransferase" evidence="3">
    <location>
        <begin position="17"/>
        <end position="205"/>
    </location>
</feature>
<dbReference type="AlphaFoldDB" id="A0AAD6GML3"/>
<evidence type="ECO:0000313" key="5">
    <source>
        <dbReference type="Proteomes" id="UP001216150"/>
    </source>
</evidence>
<dbReference type="InterPro" id="IPR051635">
    <property type="entry name" value="SNAT-like"/>
</dbReference>
<evidence type="ECO:0000259" key="3">
    <source>
        <dbReference type="PROSITE" id="PS51186"/>
    </source>
</evidence>
<protein>
    <submittedName>
        <fullName evidence="4">Acyl-CoA N-acyltransferase</fullName>
    </submittedName>
</protein>
<evidence type="ECO:0000313" key="4">
    <source>
        <dbReference type="EMBL" id="KAJ5572689.1"/>
    </source>
</evidence>
<name>A0AAD6GML3_9EURO</name>
<reference evidence="4 5" key="1">
    <citation type="journal article" date="2023" name="IMA Fungus">
        <title>Comparative genomic study of the Penicillium genus elucidates a diverse pangenome and 15 lateral gene transfer events.</title>
        <authorList>
            <person name="Petersen C."/>
            <person name="Sorensen T."/>
            <person name="Nielsen M.R."/>
            <person name="Sondergaard T.E."/>
            <person name="Sorensen J.L."/>
            <person name="Fitzpatrick D.A."/>
            <person name="Frisvad J.C."/>
            <person name="Nielsen K.L."/>
        </authorList>
    </citation>
    <scope>NUCLEOTIDE SEQUENCE [LARGE SCALE GENOMIC DNA]</scope>
    <source>
        <strain evidence="4 5">IBT 29057</strain>
    </source>
</reference>
<dbReference type="Gene3D" id="3.40.630.30">
    <property type="match status" value="1"/>
</dbReference>
<dbReference type="EMBL" id="JAQJAC010000009">
    <property type="protein sequence ID" value="KAJ5572689.1"/>
    <property type="molecule type" value="Genomic_DNA"/>
</dbReference>
<keyword evidence="1" id="KW-0808">Transferase</keyword>
<dbReference type="SUPFAM" id="SSF55729">
    <property type="entry name" value="Acyl-CoA N-acyltransferases (Nat)"/>
    <property type="match status" value="1"/>
</dbReference>
<comment type="caution">
    <text evidence="4">The sequence shown here is derived from an EMBL/GenBank/DDBJ whole genome shotgun (WGS) entry which is preliminary data.</text>
</comment>
<dbReference type="Pfam" id="PF00583">
    <property type="entry name" value="Acetyltransf_1"/>
    <property type="match status" value="1"/>
</dbReference>
<evidence type="ECO:0000256" key="2">
    <source>
        <dbReference type="ARBA" id="ARBA00023315"/>
    </source>
</evidence>
<dbReference type="InterPro" id="IPR000182">
    <property type="entry name" value="GNAT_dom"/>
</dbReference>
<keyword evidence="2" id="KW-0012">Acyltransferase</keyword>
<dbReference type="PANTHER" id="PTHR10908:SF0">
    <property type="entry name" value="SEROTONIN N-ACETYLTRANSFERASE"/>
    <property type="match status" value="1"/>
</dbReference>
<accession>A0AAD6GML3</accession>
<dbReference type="GO" id="GO:0004059">
    <property type="term" value="F:aralkylamine N-acetyltransferase activity"/>
    <property type="evidence" value="ECO:0007669"/>
    <property type="project" value="TreeGrafter"/>
</dbReference>
<dbReference type="InterPro" id="IPR016181">
    <property type="entry name" value="Acyl_CoA_acyltransferase"/>
</dbReference>